<accession>A0A173M9V0</accession>
<dbReference type="AlphaFoldDB" id="A0A173M9V0"/>
<dbReference type="Gene3D" id="3.40.50.2000">
    <property type="entry name" value="Glycogen Phosphorylase B"/>
    <property type="match status" value="2"/>
</dbReference>
<dbReference type="Pfam" id="PF00534">
    <property type="entry name" value="Glycos_transf_1"/>
    <property type="match status" value="1"/>
</dbReference>
<dbReference type="PANTHER" id="PTHR46401:SF2">
    <property type="entry name" value="GLYCOSYLTRANSFERASE WBBK-RELATED"/>
    <property type="match status" value="1"/>
</dbReference>
<dbReference type="RefSeq" id="WP_076381615.1">
    <property type="nucleotide sequence ID" value="NZ_AP017422.1"/>
</dbReference>
<evidence type="ECO:0000313" key="5">
    <source>
        <dbReference type="Proteomes" id="UP000186917"/>
    </source>
</evidence>
<dbReference type="SUPFAM" id="SSF53756">
    <property type="entry name" value="UDP-Glycosyltransferase/glycogen phosphorylase"/>
    <property type="match status" value="1"/>
</dbReference>
<dbReference type="Pfam" id="PF13439">
    <property type="entry name" value="Glyco_transf_4"/>
    <property type="match status" value="1"/>
</dbReference>
<feature type="domain" description="Glycosyltransferase subfamily 4-like N-terminal" evidence="3">
    <location>
        <begin position="58"/>
        <end position="144"/>
    </location>
</feature>
<dbReference type="EMBL" id="FTOR01000010">
    <property type="protein sequence ID" value="SIT30919.1"/>
    <property type="molecule type" value="Genomic_DNA"/>
</dbReference>
<evidence type="ECO:0000256" key="1">
    <source>
        <dbReference type="ARBA" id="ARBA00022679"/>
    </source>
</evidence>
<dbReference type="OrthoDB" id="798298at2"/>
<dbReference type="KEGG" id="fln:FLA_0276"/>
<dbReference type="PANTHER" id="PTHR46401">
    <property type="entry name" value="GLYCOSYLTRANSFERASE WBBK-RELATED"/>
    <property type="match status" value="1"/>
</dbReference>
<keyword evidence="5" id="KW-1185">Reference proteome</keyword>
<dbReference type="Proteomes" id="UP000186917">
    <property type="component" value="Unassembled WGS sequence"/>
</dbReference>
<gene>
    <name evidence="4" type="ORF">SAMN05421788_11021</name>
</gene>
<protein>
    <submittedName>
        <fullName evidence="4">Glycosyltransferase involved in cell wall bisynthesis</fullName>
    </submittedName>
</protein>
<organism evidence="4 5">
    <name type="scientific">Filimonas lacunae</name>
    <dbReference type="NCBI Taxonomy" id="477680"/>
    <lineage>
        <taxon>Bacteria</taxon>
        <taxon>Pseudomonadati</taxon>
        <taxon>Bacteroidota</taxon>
        <taxon>Chitinophagia</taxon>
        <taxon>Chitinophagales</taxon>
        <taxon>Chitinophagaceae</taxon>
        <taxon>Filimonas</taxon>
    </lineage>
</organism>
<dbReference type="STRING" id="477680.SAMN05421788_11021"/>
<dbReference type="CDD" id="cd03809">
    <property type="entry name" value="GT4_MtfB-like"/>
    <property type="match status" value="1"/>
</dbReference>
<evidence type="ECO:0000259" key="3">
    <source>
        <dbReference type="Pfam" id="PF13439"/>
    </source>
</evidence>
<dbReference type="InterPro" id="IPR028098">
    <property type="entry name" value="Glyco_trans_4-like_N"/>
</dbReference>
<name>A0A173M9V0_9BACT</name>
<sequence length="327" mass="37123">MKVTYYYRPKAPSAFSIEGVFSLIREALAGKIQMAEYYCTEKWKRLYSLLEAPKVQGDINHITGDVQFLALVLKGKKTILTIHDVGHYERTLTGIKKKIFKLFWLDLPLSRVAAVTTISEFTKSRILAHTNVPASKVHVIYNPAPADFTYSPKTFDESCPAILQVGGGLNKNIHRLIEAIEGHSFRLILVRKRDAQLEELLIAKGIAYEWHERIPREELVECYRKCDILFFASEYEGFGVPIIEANATGRVVITGNVASMPEIAADAAVLVNPFDVNEIRVALLKLKNDSSYREVLIQNGLKNLERFAPERVAQEYFDLYEKTIKNQ</sequence>
<reference evidence="5" key="1">
    <citation type="submission" date="2017-01" db="EMBL/GenBank/DDBJ databases">
        <authorList>
            <person name="Varghese N."/>
            <person name="Submissions S."/>
        </authorList>
    </citation>
    <scope>NUCLEOTIDE SEQUENCE [LARGE SCALE GENOMIC DNA]</scope>
    <source>
        <strain evidence="5">DSM 21054</strain>
    </source>
</reference>
<keyword evidence="1 4" id="KW-0808">Transferase</keyword>
<evidence type="ECO:0000313" key="4">
    <source>
        <dbReference type="EMBL" id="SIT30919.1"/>
    </source>
</evidence>
<dbReference type="GO" id="GO:0009103">
    <property type="term" value="P:lipopolysaccharide biosynthetic process"/>
    <property type="evidence" value="ECO:0007669"/>
    <property type="project" value="TreeGrafter"/>
</dbReference>
<dbReference type="InterPro" id="IPR001296">
    <property type="entry name" value="Glyco_trans_1"/>
</dbReference>
<feature type="domain" description="Glycosyl transferase family 1" evidence="2">
    <location>
        <begin position="162"/>
        <end position="301"/>
    </location>
</feature>
<proteinExistence type="predicted"/>
<evidence type="ECO:0000259" key="2">
    <source>
        <dbReference type="Pfam" id="PF00534"/>
    </source>
</evidence>
<dbReference type="GO" id="GO:0016757">
    <property type="term" value="F:glycosyltransferase activity"/>
    <property type="evidence" value="ECO:0007669"/>
    <property type="project" value="InterPro"/>
</dbReference>